<reference evidence="1 2" key="1">
    <citation type="submission" date="2021-01" db="EMBL/GenBank/DDBJ databases">
        <title>Whole genome shotgun sequence of Actinoplanes couchii NBRC 106145.</title>
        <authorList>
            <person name="Komaki H."/>
            <person name="Tamura T."/>
        </authorList>
    </citation>
    <scope>NUCLEOTIDE SEQUENCE [LARGE SCALE GENOMIC DNA]</scope>
    <source>
        <strain evidence="1 2">NBRC 106145</strain>
    </source>
</reference>
<dbReference type="EMBL" id="BOMG01000019">
    <property type="protein sequence ID" value="GID52450.1"/>
    <property type="molecule type" value="Genomic_DNA"/>
</dbReference>
<evidence type="ECO:0000313" key="1">
    <source>
        <dbReference type="EMBL" id="GID52450.1"/>
    </source>
</evidence>
<keyword evidence="2" id="KW-1185">Reference proteome</keyword>
<dbReference type="Proteomes" id="UP000612282">
    <property type="component" value="Unassembled WGS sequence"/>
</dbReference>
<proteinExistence type="predicted"/>
<organism evidence="1 2">
    <name type="scientific">Actinoplanes couchii</name>
    <dbReference type="NCBI Taxonomy" id="403638"/>
    <lineage>
        <taxon>Bacteria</taxon>
        <taxon>Bacillati</taxon>
        <taxon>Actinomycetota</taxon>
        <taxon>Actinomycetes</taxon>
        <taxon>Micromonosporales</taxon>
        <taxon>Micromonosporaceae</taxon>
        <taxon>Actinoplanes</taxon>
    </lineage>
</organism>
<evidence type="ECO:0000313" key="2">
    <source>
        <dbReference type="Proteomes" id="UP000612282"/>
    </source>
</evidence>
<sequence length="112" mass="11906">MSTLRVHPPGLDGYAALLSRAQEDSQTCQRYAGQWIPEISPVEGGIINPLVYEHIAVQQRLAAMLTKVSALLDGSRGGVSAASTAYQEETQQAAADLDAAYPEVQRPIAGVV</sequence>
<comment type="caution">
    <text evidence="1">The sequence shown here is derived from an EMBL/GenBank/DDBJ whole genome shotgun (WGS) entry which is preliminary data.</text>
</comment>
<protein>
    <recommendedName>
        <fullName evidence="3">PE domain-containing protein</fullName>
    </recommendedName>
</protein>
<evidence type="ECO:0008006" key="3">
    <source>
        <dbReference type="Google" id="ProtNLM"/>
    </source>
</evidence>
<name>A0ABQ3X1Q4_9ACTN</name>
<accession>A0ABQ3X1Q4</accession>
<dbReference type="RefSeq" id="WP_203793259.1">
    <property type="nucleotide sequence ID" value="NZ_BAAAQE010000097.1"/>
</dbReference>
<gene>
    <name evidence="1" type="ORF">Aco03nite_008540</name>
</gene>